<dbReference type="Pfam" id="PF12796">
    <property type="entry name" value="Ank_2"/>
    <property type="match status" value="1"/>
</dbReference>
<keyword evidence="2 3" id="KW-0040">ANK repeat</keyword>
<dbReference type="PROSITE" id="PS50297">
    <property type="entry name" value="ANK_REP_REGION"/>
    <property type="match status" value="2"/>
</dbReference>
<proteinExistence type="predicted"/>
<dbReference type="AlphaFoldDB" id="A0A1I0QF25"/>
<dbReference type="PROSITE" id="PS50088">
    <property type="entry name" value="ANK_REPEAT"/>
    <property type="match status" value="2"/>
</dbReference>
<keyword evidence="1" id="KW-0677">Repeat</keyword>
<dbReference type="SUPFAM" id="SSF48403">
    <property type="entry name" value="Ankyrin repeat"/>
    <property type="match status" value="1"/>
</dbReference>
<dbReference type="Gene3D" id="1.25.40.20">
    <property type="entry name" value="Ankyrin repeat-containing domain"/>
    <property type="match status" value="2"/>
</dbReference>
<dbReference type="PANTHER" id="PTHR24201">
    <property type="entry name" value="ANK_REP_REGION DOMAIN-CONTAINING PROTEIN"/>
    <property type="match status" value="1"/>
</dbReference>
<dbReference type="InterPro" id="IPR002110">
    <property type="entry name" value="Ankyrin_rpt"/>
</dbReference>
<reference evidence="6" key="1">
    <citation type="submission" date="2016-10" db="EMBL/GenBank/DDBJ databases">
        <authorList>
            <person name="Varghese N."/>
            <person name="Submissions S."/>
        </authorList>
    </citation>
    <scope>NUCLEOTIDE SEQUENCE [LARGE SCALE GENOMIC DNA]</scope>
    <source>
        <strain evidence="6">CGMCC 1.12402</strain>
    </source>
</reference>
<feature type="signal peptide" evidence="4">
    <location>
        <begin position="1"/>
        <end position="26"/>
    </location>
</feature>
<dbReference type="Proteomes" id="UP000199437">
    <property type="component" value="Unassembled WGS sequence"/>
</dbReference>
<sequence length="196" mass="20935">MKNQVIKSTRLLAATLIMLVALSACGQKNSGTEEGGKAATTAKVKAPKISIHDAVISGNSEALQQHIDAGTDLNKKDPFGGSSPLIIATVFDKTEMALTLIKAGANLNMKNNEGSTALHTAAFFCRLDILKALIDAGADQSIKNNFNTTAYESVVIPFDQVEPVYKMMGQQLAPMGLTLDMARIEKSRPEVAKMLK</sequence>
<dbReference type="PROSITE" id="PS51257">
    <property type="entry name" value="PROKAR_LIPOPROTEIN"/>
    <property type="match status" value="1"/>
</dbReference>
<organism evidence="5 6">
    <name type="scientific">Roseivirga pacifica</name>
    <dbReference type="NCBI Taxonomy" id="1267423"/>
    <lineage>
        <taxon>Bacteria</taxon>
        <taxon>Pseudomonadati</taxon>
        <taxon>Bacteroidota</taxon>
        <taxon>Cytophagia</taxon>
        <taxon>Cytophagales</taxon>
        <taxon>Roseivirgaceae</taxon>
        <taxon>Roseivirga</taxon>
    </lineage>
</organism>
<name>A0A1I0QF25_9BACT</name>
<dbReference type="InterPro" id="IPR036770">
    <property type="entry name" value="Ankyrin_rpt-contain_sf"/>
</dbReference>
<dbReference type="STRING" id="1267423.SAMN05216290_2279"/>
<evidence type="ECO:0000256" key="2">
    <source>
        <dbReference type="ARBA" id="ARBA00023043"/>
    </source>
</evidence>
<evidence type="ECO:0000313" key="5">
    <source>
        <dbReference type="EMBL" id="SEW25697.1"/>
    </source>
</evidence>
<dbReference type="InterPro" id="IPR050776">
    <property type="entry name" value="Ank_Repeat/CDKN_Inhibitor"/>
</dbReference>
<dbReference type="RefSeq" id="WP_090258706.1">
    <property type="nucleotide sequence ID" value="NZ_FOIR01000002.1"/>
</dbReference>
<accession>A0A1I0QF25</accession>
<feature type="repeat" description="ANK" evidence="3">
    <location>
        <begin position="80"/>
        <end position="112"/>
    </location>
</feature>
<evidence type="ECO:0000256" key="4">
    <source>
        <dbReference type="SAM" id="SignalP"/>
    </source>
</evidence>
<feature type="chain" id="PRO_5011658002" evidence="4">
    <location>
        <begin position="27"/>
        <end position="196"/>
    </location>
</feature>
<protein>
    <submittedName>
        <fullName evidence="5">Ankyrin repeat-containing protein</fullName>
    </submittedName>
</protein>
<feature type="repeat" description="ANK" evidence="3">
    <location>
        <begin position="113"/>
        <end position="145"/>
    </location>
</feature>
<evidence type="ECO:0000313" key="6">
    <source>
        <dbReference type="Proteomes" id="UP000199437"/>
    </source>
</evidence>
<dbReference type="OrthoDB" id="754271at2"/>
<gene>
    <name evidence="5" type="ORF">SAMN05216290_2279</name>
</gene>
<evidence type="ECO:0000256" key="1">
    <source>
        <dbReference type="ARBA" id="ARBA00022737"/>
    </source>
</evidence>
<dbReference type="SMART" id="SM00248">
    <property type="entry name" value="ANK"/>
    <property type="match status" value="2"/>
</dbReference>
<dbReference type="GeneID" id="99986984"/>
<keyword evidence="4" id="KW-0732">Signal</keyword>
<keyword evidence="6" id="KW-1185">Reference proteome</keyword>
<evidence type="ECO:0000256" key="3">
    <source>
        <dbReference type="PROSITE-ProRule" id="PRU00023"/>
    </source>
</evidence>
<dbReference type="EMBL" id="FOIR01000002">
    <property type="protein sequence ID" value="SEW25697.1"/>
    <property type="molecule type" value="Genomic_DNA"/>
</dbReference>